<evidence type="ECO:0000313" key="3">
    <source>
        <dbReference type="Proteomes" id="UP001487740"/>
    </source>
</evidence>
<accession>A0AAW0SXZ2</accession>
<protein>
    <submittedName>
        <fullName evidence="2">Uncharacterized protein</fullName>
    </submittedName>
</protein>
<feature type="compositionally biased region" description="Basic and acidic residues" evidence="1">
    <location>
        <begin position="113"/>
        <end position="137"/>
    </location>
</feature>
<proteinExistence type="predicted"/>
<keyword evidence="3" id="KW-1185">Reference proteome</keyword>
<feature type="compositionally biased region" description="Low complexity" evidence="1">
    <location>
        <begin position="175"/>
        <end position="189"/>
    </location>
</feature>
<gene>
    <name evidence="2" type="ORF">O3P69_019688</name>
</gene>
<name>A0AAW0SXZ2_SCYPA</name>
<feature type="compositionally biased region" description="Pro residues" evidence="1">
    <location>
        <begin position="23"/>
        <end position="37"/>
    </location>
</feature>
<evidence type="ECO:0000256" key="1">
    <source>
        <dbReference type="SAM" id="MobiDB-lite"/>
    </source>
</evidence>
<sequence length="247" mass="25799">MKQCGDCWGVTTLSRPPRKNDSPFPPSLSLPPSPLPERAPAQRFTPPLLVPAGGAQRPALPSRHTATLQADGAAGRPGHHADARLTTAAPGRDRQGAGTEAGGRVRGRQGTGSKDKGQRQGDKDRDRDRDRDKDRGKRAVLSGPGVRHTRGPSRLSQTTGRGTGLWGRRRGRGGVARAGQGTVRLVQGRVGRGGAGQGQGQGRAQGTHGTLRGRSDSTHSDSGAAAAQLPGYWGPEDYSTAQPSDSQ</sequence>
<dbReference type="EMBL" id="JARAKH010000043">
    <property type="protein sequence ID" value="KAK8379859.1"/>
    <property type="molecule type" value="Genomic_DNA"/>
</dbReference>
<feature type="compositionally biased region" description="Gly residues" evidence="1">
    <location>
        <begin position="190"/>
        <end position="203"/>
    </location>
</feature>
<evidence type="ECO:0000313" key="2">
    <source>
        <dbReference type="EMBL" id="KAK8379859.1"/>
    </source>
</evidence>
<reference evidence="2 3" key="1">
    <citation type="submission" date="2023-03" db="EMBL/GenBank/DDBJ databases">
        <title>High-quality genome of Scylla paramamosain provides insights in environmental adaptation.</title>
        <authorList>
            <person name="Zhang L."/>
        </authorList>
    </citation>
    <scope>NUCLEOTIDE SEQUENCE [LARGE SCALE GENOMIC DNA]</scope>
    <source>
        <strain evidence="2">LZ_2023a</strain>
        <tissue evidence="2">Muscle</tissue>
    </source>
</reference>
<dbReference type="AlphaFoldDB" id="A0AAW0SXZ2"/>
<comment type="caution">
    <text evidence="2">The sequence shown here is derived from an EMBL/GenBank/DDBJ whole genome shotgun (WGS) entry which is preliminary data.</text>
</comment>
<dbReference type="Proteomes" id="UP001487740">
    <property type="component" value="Unassembled WGS sequence"/>
</dbReference>
<feature type="region of interest" description="Disordered" evidence="1">
    <location>
        <begin position="1"/>
        <end position="247"/>
    </location>
</feature>
<organism evidence="2 3">
    <name type="scientific">Scylla paramamosain</name>
    <name type="common">Mud crab</name>
    <dbReference type="NCBI Taxonomy" id="85552"/>
    <lineage>
        <taxon>Eukaryota</taxon>
        <taxon>Metazoa</taxon>
        <taxon>Ecdysozoa</taxon>
        <taxon>Arthropoda</taxon>
        <taxon>Crustacea</taxon>
        <taxon>Multicrustacea</taxon>
        <taxon>Malacostraca</taxon>
        <taxon>Eumalacostraca</taxon>
        <taxon>Eucarida</taxon>
        <taxon>Decapoda</taxon>
        <taxon>Pleocyemata</taxon>
        <taxon>Brachyura</taxon>
        <taxon>Eubrachyura</taxon>
        <taxon>Portunoidea</taxon>
        <taxon>Portunidae</taxon>
        <taxon>Portuninae</taxon>
        <taxon>Scylla</taxon>
    </lineage>
</organism>